<protein>
    <submittedName>
        <fullName evidence="1">4343_t:CDS:1</fullName>
    </submittedName>
</protein>
<feature type="non-terminal residue" evidence="1">
    <location>
        <position position="1"/>
    </location>
</feature>
<keyword evidence="2" id="KW-1185">Reference proteome</keyword>
<feature type="non-terminal residue" evidence="1">
    <location>
        <position position="162"/>
    </location>
</feature>
<evidence type="ECO:0000313" key="2">
    <source>
        <dbReference type="Proteomes" id="UP000789920"/>
    </source>
</evidence>
<organism evidence="1 2">
    <name type="scientific">Racocetra persica</name>
    <dbReference type="NCBI Taxonomy" id="160502"/>
    <lineage>
        <taxon>Eukaryota</taxon>
        <taxon>Fungi</taxon>
        <taxon>Fungi incertae sedis</taxon>
        <taxon>Mucoromycota</taxon>
        <taxon>Glomeromycotina</taxon>
        <taxon>Glomeromycetes</taxon>
        <taxon>Diversisporales</taxon>
        <taxon>Gigasporaceae</taxon>
        <taxon>Racocetra</taxon>
    </lineage>
</organism>
<gene>
    <name evidence="1" type="ORF">RPERSI_LOCUS18544</name>
</gene>
<name>A0ACA9RCL8_9GLOM</name>
<dbReference type="Proteomes" id="UP000789920">
    <property type="component" value="Unassembled WGS sequence"/>
</dbReference>
<comment type="caution">
    <text evidence="1">The sequence shown here is derived from an EMBL/GenBank/DDBJ whole genome shotgun (WGS) entry which is preliminary data.</text>
</comment>
<dbReference type="EMBL" id="CAJVQC010049351">
    <property type="protein sequence ID" value="CAG8787473.1"/>
    <property type="molecule type" value="Genomic_DNA"/>
</dbReference>
<sequence length="162" mass="18571">QESICSRTNKSTISNMQSKVEDFCLSYLRSTLQKKSFSEKAISLVKEVSQQSLNNYLTEISTKDFAYNTIATYHTVISEVHEAINNITLKNILIFADPDTKAKNIRAISANLAHNTNASMNTLLIFKNWLSNEVYKRFYQKDMKKTLIKSYLSTKILDQAKK</sequence>
<accession>A0ACA9RCL8</accession>
<proteinExistence type="predicted"/>
<reference evidence="1" key="1">
    <citation type="submission" date="2021-06" db="EMBL/GenBank/DDBJ databases">
        <authorList>
            <person name="Kallberg Y."/>
            <person name="Tangrot J."/>
            <person name="Rosling A."/>
        </authorList>
    </citation>
    <scope>NUCLEOTIDE SEQUENCE</scope>
    <source>
        <strain evidence="1">MA461A</strain>
    </source>
</reference>
<evidence type="ECO:0000313" key="1">
    <source>
        <dbReference type="EMBL" id="CAG8787473.1"/>
    </source>
</evidence>